<evidence type="ECO:0000313" key="8">
    <source>
        <dbReference type="Proteomes" id="UP000245283"/>
    </source>
</evidence>
<evidence type="ECO:0000256" key="3">
    <source>
        <dbReference type="ARBA" id="ARBA00023012"/>
    </source>
</evidence>
<dbReference type="InterPro" id="IPR011712">
    <property type="entry name" value="Sig_transdc_His_kin_sub3_dim/P"/>
</dbReference>
<dbReference type="GO" id="GO:0016020">
    <property type="term" value="C:membrane"/>
    <property type="evidence" value="ECO:0007669"/>
    <property type="project" value="InterPro"/>
</dbReference>
<keyword evidence="1" id="KW-0808">Transferase</keyword>
<name>A0A2V1K943_9ACTO</name>
<evidence type="ECO:0000256" key="1">
    <source>
        <dbReference type="ARBA" id="ARBA00022679"/>
    </source>
</evidence>
<feature type="compositionally biased region" description="Basic and acidic residues" evidence="4">
    <location>
        <begin position="352"/>
        <end position="361"/>
    </location>
</feature>
<accession>A0A2V1K943</accession>
<dbReference type="Pfam" id="PF07730">
    <property type="entry name" value="HisKA_3"/>
    <property type="match status" value="1"/>
</dbReference>
<evidence type="ECO:0000256" key="2">
    <source>
        <dbReference type="ARBA" id="ARBA00022777"/>
    </source>
</evidence>
<keyword evidence="2" id="KW-0418">Kinase</keyword>
<keyword evidence="8" id="KW-1185">Reference proteome</keyword>
<keyword evidence="5" id="KW-1133">Transmembrane helix</keyword>
<dbReference type="PANTHER" id="PTHR24421">
    <property type="entry name" value="NITRATE/NITRITE SENSOR PROTEIN NARX-RELATED"/>
    <property type="match status" value="1"/>
</dbReference>
<keyword evidence="5" id="KW-0472">Membrane</keyword>
<keyword evidence="3" id="KW-0902">Two-component regulatory system</keyword>
<keyword evidence="5" id="KW-0812">Transmembrane</keyword>
<sequence>MSPRLGSWDPPDCQTPAEQRTTLLYGGIWLVFMLWPLAIIVTSGAGALWTVIGVLALLVFVAVYLFALTHPKILASVPRPISTLLYTAIMAAMVGLMMPAAGVAILTSSPFFMALWLFSYKLGIGVVAALLIAMSAILTGHIVYPDHPTAALEIPVGMTFIILIIVRISTERDEQDRQLSENLALSEQREELGRTVHDVLGHSLTAITVNAQLARRLIRTDPEAAEEQIDYVLSTARKALGEVRQTVVALNQPELAEQLMVAREVLRHAGISARVPTEPPEIPEKAGELFAWCLREGVTNVVRHSGAKSCRISLGESYLRVDDDGTGPAGPEGNGLRGLRARVEQSGGTLTVEDHPDHPGTRMEVTL</sequence>
<feature type="transmembrane region" description="Helical" evidence="5">
    <location>
        <begin position="150"/>
        <end position="168"/>
    </location>
</feature>
<dbReference type="GO" id="GO:0046983">
    <property type="term" value="F:protein dimerization activity"/>
    <property type="evidence" value="ECO:0007669"/>
    <property type="project" value="InterPro"/>
</dbReference>
<feature type="transmembrane region" description="Helical" evidence="5">
    <location>
        <begin position="88"/>
        <end position="115"/>
    </location>
</feature>
<dbReference type="Gene3D" id="3.30.565.10">
    <property type="entry name" value="Histidine kinase-like ATPase, C-terminal domain"/>
    <property type="match status" value="1"/>
</dbReference>
<dbReference type="InterPro" id="IPR036890">
    <property type="entry name" value="HATPase_C_sf"/>
</dbReference>
<dbReference type="Proteomes" id="UP000245283">
    <property type="component" value="Unassembled WGS sequence"/>
</dbReference>
<feature type="transmembrane region" description="Helical" evidence="5">
    <location>
        <begin position="48"/>
        <end position="68"/>
    </location>
</feature>
<dbReference type="Gene3D" id="1.20.5.1930">
    <property type="match status" value="1"/>
</dbReference>
<feature type="region of interest" description="Disordered" evidence="4">
    <location>
        <begin position="346"/>
        <end position="367"/>
    </location>
</feature>
<protein>
    <recommendedName>
        <fullName evidence="6">Signal transduction histidine kinase subgroup 3 dimerisation and phosphoacceptor domain-containing protein</fullName>
    </recommendedName>
</protein>
<feature type="transmembrane region" description="Helical" evidence="5">
    <location>
        <begin position="122"/>
        <end position="144"/>
    </location>
</feature>
<reference evidence="8" key="1">
    <citation type="submission" date="2018-05" db="EMBL/GenBank/DDBJ databases">
        <authorList>
            <person name="Li Y."/>
        </authorList>
    </citation>
    <scope>NUCLEOTIDE SEQUENCE [LARGE SCALE GENOMIC DNA]</scope>
    <source>
        <strain evidence="8">sk1b4</strain>
    </source>
</reference>
<proteinExistence type="predicted"/>
<evidence type="ECO:0000313" key="7">
    <source>
        <dbReference type="EMBL" id="PWF26995.1"/>
    </source>
</evidence>
<evidence type="ECO:0000256" key="5">
    <source>
        <dbReference type="SAM" id="Phobius"/>
    </source>
</evidence>
<evidence type="ECO:0000256" key="4">
    <source>
        <dbReference type="SAM" id="MobiDB-lite"/>
    </source>
</evidence>
<feature type="transmembrane region" description="Helical" evidence="5">
    <location>
        <begin position="23"/>
        <end position="41"/>
    </location>
</feature>
<dbReference type="InterPro" id="IPR050482">
    <property type="entry name" value="Sensor_HK_TwoCompSys"/>
</dbReference>
<dbReference type="AlphaFoldDB" id="A0A2V1K943"/>
<dbReference type="PANTHER" id="PTHR24421:SF63">
    <property type="entry name" value="SENSOR HISTIDINE KINASE DESK"/>
    <property type="match status" value="1"/>
</dbReference>
<feature type="domain" description="Signal transduction histidine kinase subgroup 3 dimerisation and phosphoacceptor" evidence="6">
    <location>
        <begin position="189"/>
        <end position="254"/>
    </location>
</feature>
<dbReference type="SUPFAM" id="SSF55874">
    <property type="entry name" value="ATPase domain of HSP90 chaperone/DNA topoisomerase II/histidine kinase"/>
    <property type="match status" value="1"/>
</dbReference>
<dbReference type="CDD" id="cd16917">
    <property type="entry name" value="HATPase_UhpB-NarQ-NarX-like"/>
    <property type="match status" value="1"/>
</dbReference>
<comment type="caution">
    <text evidence="7">The sequence shown here is derived from an EMBL/GenBank/DDBJ whole genome shotgun (WGS) entry which is preliminary data.</text>
</comment>
<gene>
    <name evidence="7" type="ORF">DD236_00840</name>
</gene>
<organism evidence="7 8">
    <name type="scientific">Ancrocorticia populi</name>
    <dbReference type="NCBI Taxonomy" id="2175228"/>
    <lineage>
        <taxon>Bacteria</taxon>
        <taxon>Bacillati</taxon>
        <taxon>Actinomycetota</taxon>
        <taxon>Actinomycetes</taxon>
        <taxon>Actinomycetales</taxon>
        <taxon>Actinomycetaceae</taxon>
        <taxon>Ancrocorticia</taxon>
    </lineage>
</organism>
<dbReference type="RefSeq" id="WP_109092496.1">
    <property type="nucleotide sequence ID" value="NZ_JBQDCU010000013.1"/>
</dbReference>
<evidence type="ECO:0000259" key="6">
    <source>
        <dbReference type="Pfam" id="PF07730"/>
    </source>
</evidence>
<dbReference type="EMBL" id="QETB01000001">
    <property type="protein sequence ID" value="PWF26995.1"/>
    <property type="molecule type" value="Genomic_DNA"/>
</dbReference>
<dbReference type="OrthoDB" id="5241784at2"/>
<dbReference type="GO" id="GO:0000155">
    <property type="term" value="F:phosphorelay sensor kinase activity"/>
    <property type="evidence" value="ECO:0007669"/>
    <property type="project" value="InterPro"/>
</dbReference>